<proteinExistence type="predicted"/>
<dbReference type="RefSeq" id="WP_285997539.1">
    <property type="nucleotide sequence ID" value="NZ_CP127295.1"/>
</dbReference>
<dbReference type="AlphaFoldDB" id="A0A9Y2NGR4"/>
<dbReference type="PROSITE" id="PS51257">
    <property type="entry name" value="PROKAR_LIPOPROTEIN"/>
    <property type="match status" value="1"/>
</dbReference>
<sequence length="143" mass="15855">MRTRDFQGVWSVSTSCRKWLVTGLSVDYAGLMRNLQVPLIHADLGRVLLDAAAEHYERQWPICSLVQLSVGEFAARTHHHRTARSDPRGGDHVERHSGHGADTGGIQDQAAALAYRAERSECDPVTRITRQVDLGMPAVTSLR</sequence>
<name>A0A9Y2NGR4_9PSEU</name>
<feature type="region of interest" description="Disordered" evidence="1">
    <location>
        <begin position="78"/>
        <end position="105"/>
    </location>
</feature>
<dbReference type="KEGG" id="amog:QRX60_44785"/>
<dbReference type="EMBL" id="CP127295">
    <property type="protein sequence ID" value="WIY01079.1"/>
    <property type="molecule type" value="Genomic_DNA"/>
</dbReference>
<evidence type="ECO:0000313" key="3">
    <source>
        <dbReference type="Proteomes" id="UP001239397"/>
    </source>
</evidence>
<gene>
    <name evidence="2" type="ORF">QRX60_44785</name>
</gene>
<accession>A0A9Y2NGR4</accession>
<feature type="compositionally biased region" description="Basic and acidic residues" evidence="1">
    <location>
        <begin position="83"/>
        <end position="99"/>
    </location>
</feature>
<protein>
    <submittedName>
        <fullName evidence="2">Uncharacterized protein</fullName>
    </submittedName>
</protein>
<evidence type="ECO:0000256" key="1">
    <source>
        <dbReference type="SAM" id="MobiDB-lite"/>
    </source>
</evidence>
<reference evidence="2 3" key="1">
    <citation type="submission" date="2023-06" db="EMBL/GenBank/DDBJ databases">
        <authorList>
            <person name="Oyuntsetseg B."/>
            <person name="Kim S.B."/>
        </authorList>
    </citation>
    <scope>NUCLEOTIDE SEQUENCE [LARGE SCALE GENOMIC DNA]</scope>
    <source>
        <strain evidence="2 3">4-36</strain>
    </source>
</reference>
<organism evidence="2 3">
    <name type="scientific">Amycolatopsis mongoliensis</name>
    <dbReference type="NCBI Taxonomy" id="715475"/>
    <lineage>
        <taxon>Bacteria</taxon>
        <taxon>Bacillati</taxon>
        <taxon>Actinomycetota</taxon>
        <taxon>Actinomycetes</taxon>
        <taxon>Pseudonocardiales</taxon>
        <taxon>Pseudonocardiaceae</taxon>
        <taxon>Amycolatopsis</taxon>
    </lineage>
</organism>
<keyword evidence="3" id="KW-1185">Reference proteome</keyword>
<dbReference type="Proteomes" id="UP001239397">
    <property type="component" value="Chromosome"/>
</dbReference>
<evidence type="ECO:0000313" key="2">
    <source>
        <dbReference type="EMBL" id="WIY01079.1"/>
    </source>
</evidence>